<evidence type="ECO:0008006" key="4">
    <source>
        <dbReference type="Google" id="ProtNLM"/>
    </source>
</evidence>
<organism evidence="2 3">
    <name type="scientific">Ceratobasidium theobromae</name>
    <dbReference type="NCBI Taxonomy" id="1582974"/>
    <lineage>
        <taxon>Eukaryota</taxon>
        <taxon>Fungi</taxon>
        <taxon>Dikarya</taxon>
        <taxon>Basidiomycota</taxon>
        <taxon>Agaricomycotina</taxon>
        <taxon>Agaricomycetes</taxon>
        <taxon>Cantharellales</taxon>
        <taxon>Ceratobasidiaceae</taxon>
        <taxon>Ceratobasidium</taxon>
    </lineage>
</organism>
<sequence>MHHKHRPLRITAPLLPLEIQALVISFVANGHDLDWPPQSRIYTPMIRDTLRALCMVSKFFESVAIRYLYSRVHISYPEQLAAFRRAIAYFGRPTALARYVRTLSISCTTHIASYQFAQDLVTVLHVVYPNIERLLLDVRRRHSFRKSSSSGGHDMGILSGGDTKLVTAIAIFNTPWPNLTEVSISEGLDQYLRMTQLPLAFHNVRKLALGYTTITTNIIHRLIQMPSLEELILVNSSIRWSDFERTVPAEPIATLMTSSSNLHRLVWVITSRPQWDLDDDWNEQMMFRDAELLCNVPGVEVIYGPGDNFCDDILPDGLMGPRFLGENAKSGALWELD</sequence>
<keyword evidence="1" id="KW-0732">Signal</keyword>
<dbReference type="OrthoDB" id="3143176at2759"/>
<protein>
    <recommendedName>
        <fullName evidence="4">F-box domain-containing protein</fullName>
    </recommendedName>
</protein>
<evidence type="ECO:0000313" key="2">
    <source>
        <dbReference type="EMBL" id="KAB5590618.1"/>
    </source>
</evidence>
<feature type="chain" id="PRO_5024287617" description="F-box domain-containing protein" evidence="1">
    <location>
        <begin position="22"/>
        <end position="337"/>
    </location>
</feature>
<dbReference type="AlphaFoldDB" id="A0A5N5QGM3"/>
<name>A0A5N5QGM3_9AGAM</name>
<reference evidence="2 3" key="1">
    <citation type="journal article" date="2019" name="Fungal Biol. Biotechnol.">
        <title>Draft genome sequence of fastidious pathogen Ceratobasidium theobromae, which causes vascular-streak dieback in Theobroma cacao.</title>
        <authorList>
            <person name="Ali S.S."/>
            <person name="Asman A."/>
            <person name="Shao J."/>
            <person name="Firmansyah A.P."/>
            <person name="Susilo A.W."/>
            <person name="Rosmana A."/>
            <person name="McMahon P."/>
            <person name="Junaid M."/>
            <person name="Guest D."/>
            <person name="Kheng T.Y."/>
            <person name="Meinhardt L.W."/>
            <person name="Bailey B.A."/>
        </authorList>
    </citation>
    <scope>NUCLEOTIDE SEQUENCE [LARGE SCALE GENOMIC DNA]</scope>
    <source>
        <strain evidence="2 3">CT2</strain>
    </source>
</reference>
<proteinExistence type="predicted"/>
<accession>A0A5N5QGM3</accession>
<dbReference type="EMBL" id="SSOP01000156">
    <property type="protein sequence ID" value="KAB5590618.1"/>
    <property type="molecule type" value="Genomic_DNA"/>
</dbReference>
<evidence type="ECO:0000256" key="1">
    <source>
        <dbReference type="SAM" id="SignalP"/>
    </source>
</evidence>
<feature type="signal peptide" evidence="1">
    <location>
        <begin position="1"/>
        <end position="21"/>
    </location>
</feature>
<dbReference type="Proteomes" id="UP000383932">
    <property type="component" value="Unassembled WGS sequence"/>
</dbReference>
<keyword evidence="3" id="KW-1185">Reference proteome</keyword>
<evidence type="ECO:0000313" key="3">
    <source>
        <dbReference type="Proteomes" id="UP000383932"/>
    </source>
</evidence>
<gene>
    <name evidence="2" type="ORF">CTheo_5928</name>
</gene>
<comment type="caution">
    <text evidence="2">The sequence shown here is derived from an EMBL/GenBank/DDBJ whole genome shotgun (WGS) entry which is preliminary data.</text>
</comment>